<organism evidence="5 6">
    <name type="scientific">Pseudorhodoplanes sinuspersici</name>
    <dbReference type="NCBI Taxonomy" id="1235591"/>
    <lineage>
        <taxon>Bacteria</taxon>
        <taxon>Pseudomonadati</taxon>
        <taxon>Pseudomonadota</taxon>
        <taxon>Alphaproteobacteria</taxon>
        <taxon>Hyphomicrobiales</taxon>
        <taxon>Pseudorhodoplanes</taxon>
    </lineage>
</organism>
<reference evidence="5 6" key="1">
    <citation type="submission" date="2017-05" db="EMBL/GenBank/DDBJ databases">
        <title>Full genome sequence of Pseudorhodoplanes sinuspersici.</title>
        <authorList>
            <person name="Dastgheib S.M.M."/>
            <person name="Shavandi M."/>
            <person name="Tirandaz H."/>
        </authorList>
    </citation>
    <scope>NUCLEOTIDE SEQUENCE [LARGE SCALE GENOMIC DNA]</scope>
    <source>
        <strain evidence="5 6">RIPI110</strain>
    </source>
</reference>
<dbReference type="Gene3D" id="6.10.30.10">
    <property type="match status" value="1"/>
</dbReference>
<accession>A0A1W6ZYK3</accession>
<dbReference type="Pfam" id="PF12172">
    <property type="entry name" value="zf-ChsH2"/>
    <property type="match status" value="1"/>
</dbReference>
<dbReference type="InterPro" id="IPR022002">
    <property type="entry name" value="ChsH2_Znr"/>
</dbReference>
<dbReference type="KEGG" id="psin:CAK95_27390"/>
<evidence type="ECO:0000313" key="5">
    <source>
        <dbReference type="EMBL" id="ARQ02414.1"/>
    </source>
</evidence>
<dbReference type="EMBL" id="CP021112">
    <property type="protein sequence ID" value="ARQ02414.1"/>
    <property type="molecule type" value="Genomic_DNA"/>
</dbReference>
<dbReference type="Pfam" id="PF01796">
    <property type="entry name" value="OB_ChsH2_C"/>
    <property type="match status" value="1"/>
</dbReference>
<dbReference type="InterPro" id="IPR036291">
    <property type="entry name" value="NAD(P)-bd_dom_sf"/>
</dbReference>
<dbReference type="STRING" id="1235591.CAK95_27390"/>
<dbReference type="GO" id="GO:0016491">
    <property type="term" value="F:oxidoreductase activity"/>
    <property type="evidence" value="ECO:0007669"/>
    <property type="project" value="UniProtKB-KW"/>
</dbReference>
<dbReference type="InterPro" id="IPR002347">
    <property type="entry name" value="SDR_fam"/>
</dbReference>
<evidence type="ECO:0000259" key="4">
    <source>
        <dbReference type="Pfam" id="PF12172"/>
    </source>
</evidence>
<dbReference type="Proteomes" id="UP000194137">
    <property type="component" value="Chromosome"/>
</dbReference>
<keyword evidence="6" id="KW-1185">Reference proteome</keyword>
<feature type="domain" description="ChsH2 rubredoxin-like zinc ribbon" evidence="4">
    <location>
        <begin position="36"/>
        <end position="67"/>
    </location>
</feature>
<evidence type="ECO:0000313" key="6">
    <source>
        <dbReference type="Proteomes" id="UP000194137"/>
    </source>
</evidence>
<dbReference type="AlphaFoldDB" id="A0A1W6ZYK3"/>
<dbReference type="InterPro" id="IPR002878">
    <property type="entry name" value="ChsH2_C"/>
</dbReference>
<evidence type="ECO:0000256" key="2">
    <source>
        <dbReference type="ARBA" id="ARBA00023002"/>
    </source>
</evidence>
<dbReference type="PRINTS" id="PR00081">
    <property type="entry name" value="GDHRDH"/>
</dbReference>
<protein>
    <submittedName>
        <fullName evidence="5">Short-chain dehydrogenase</fullName>
    </submittedName>
</protein>
<dbReference type="SUPFAM" id="SSF50249">
    <property type="entry name" value="Nucleic acid-binding proteins"/>
    <property type="match status" value="1"/>
</dbReference>
<dbReference type="RefSeq" id="WP_086090846.1">
    <property type="nucleotide sequence ID" value="NZ_CP021112.1"/>
</dbReference>
<dbReference type="PANTHER" id="PTHR44169:SF6">
    <property type="entry name" value="NADPH-DEPENDENT 1-ACYLDIHYDROXYACETONE PHOSPHATE REDUCTASE"/>
    <property type="match status" value="1"/>
</dbReference>
<dbReference type="PANTHER" id="PTHR44169">
    <property type="entry name" value="NADPH-DEPENDENT 1-ACYLDIHYDROXYACETONE PHOSPHATE REDUCTASE"/>
    <property type="match status" value="1"/>
</dbReference>
<name>A0A1W6ZYK3_9HYPH</name>
<dbReference type="InterPro" id="IPR012340">
    <property type="entry name" value="NA-bd_OB-fold"/>
</dbReference>
<dbReference type="SUPFAM" id="SSF51735">
    <property type="entry name" value="NAD(P)-binding Rossmann-fold domains"/>
    <property type="match status" value="1"/>
</dbReference>
<feature type="domain" description="ChsH2 C-terminal OB-fold" evidence="3">
    <location>
        <begin position="72"/>
        <end position="132"/>
    </location>
</feature>
<sequence>MTDALKRPQKRNPIMPLRLPTLPPGARSRAALQMTAAVAEGRFELQHCHDCGQIQYPPRDACTRCLSIRLEWKPIDGRGELISDTLLHHSNELYYRQLVPLRLGLVRLKEDITVLAHLHGDCPKATAPVRVRAHLDKSGRAVLIALPATDTPNMADDRMLREMTSDPKFRKVLVTDAKSATGQALCKALSDAGADMIWAGVAEPWKQPPGFDALTKLPNVAVVPLELTDSRSVQDLAASIGAKVDILINNAEFHRSTGIADRPGTETARAEMEINYLGLMRLAQSFGPAMRARAADSSVPATAWVNVLSIYALSSLPSQGTFSASKAAALSLSQTLRAEMRHAGIRVVNVFPGPIDDEWTQRVPPPKLAPSALAKAVVKALQDGVEDIYPGDVAQDLFSKWRQNAKALEREMWDQ</sequence>
<evidence type="ECO:0000259" key="3">
    <source>
        <dbReference type="Pfam" id="PF01796"/>
    </source>
</evidence>
<proteinExistence type="inferred from homology"/>
<comment type="similarity">
    <text evidence="1">Belongs to the short-chain dehydrogenases/reductases (SDR) family.</text>
</comment>
<gene>
    <name evidence="5" type="ORF">CAK95_27390</name>
</gene>
<keyword evidence="2" id="KW-0560">Oxidoreductase</keyword>
<dbReference type="Pfam" id="PF00106">
    <property type="entry name" value="adh_short"/>
    <property type="match status" value="1"/>
</dbReference>
<dbReference type="OrthoDB" id="7323764at2"/>
<evidence type="ECO:0000256" key="1">
    <source>
        <dbReference type="ARBA" id="ARBA00006484"/>
    </source>
</evidence>
<dbReference type="Gene3D" id="3.40.50.720">
    <property type="entry name" value="NAD(P)-binding Rossmann-like Domain"/>
    <property type="match status" value="1"/>
</dbReference>